<dbReference type="Gene3D" id="3.30.300.20">
    <property type="match status" value="1"/>
</dbReference>
<feature type="binding site" evidence="8">
    <location>
        <begin position="8"/>
        <end position="15"/>
    </location>
    <ligand>
        <name>GTP</name>
        <dbReference type="ChEBI" id="CHEBI:37565"/>
        <label>1</label>
    </ligand>
</feature>
<dbReference type="PRINTS" id="PR00326">
    <property type="entry name" value="GTP1OBG"/>
</dbReference>
<dbReference type="InterPro" id="IPR006073">
    <property type="entry name" value="GTP-bd"/>
</dbReference>
<dbReference type="PANTHER" id="PTHR43834">
    <property type="entry name" value="GTPASE DER"/>
    <property type="match status" value="1"/>
</dbReference>
<dbReference type="Proteomes" id="UP000228859">
    <property type="component" value="Unassembled WGS sequence"/>
</dbReference>
<evidence type="ECO:0000256" key="8">
    <source>
        <dbReference type="HAMAP-Rule" id="MF_00195"/>
    </source>
</evidence>
<evidence type="ECO:0000313" key="13">
    <source>
        <dbReference type="Proteomes" id="UP000228859"/>
    </source>
</evidence>
<dbReference type="InterPro" id="IPR015946">
    <property type="entry name" value="KH_dom-like_a/b"/>
</dbReference>
<feature type="binding site" evidence="8">
    <location>
        <begin position="55"/>
        <end position="59"/>
    </location>
    <ligand>
        <name>GTP</name>
        <dbReference type="ChEBI" id="CHEBI:37565"/>
        <label>1</label>
    </ligand>
</feature>
<evidence type="ECO:0000256" key="6">
    <source>
        <dbReference type="ARBA" id="ARBA00023134"/>
    </source>
</evidence>
<evidence type="ECO:0000256" key="4">
    <source>
        <dbReference type="ARBA" id="ARBA00022737"/>
    </source>
</evidence>
<keyword evidence="6 8" id="KW-0342">GTP-binding</keyword>
<evidence type="ECO:0000256" key="9">
    <source>
        <dbReference type="PROSITE-ProRule" id="PRU01049"/>
    </source>
</evidence>
<comment type="subunit">
    <text evidence="8">Associates with the 50S ribosomal subunit.</text>
</comment>
<organism evidence="12 13">
    <name type="scientific">Sulfuricurvum kujiense</name>
    <dbReference type="NCBI Taxonomy" id="148813"/>
    <lineage>
        <taxon>Bacteria</taxon>
        <taxon>Pseudomonadati</taxon>
        <taxon>Campylobacterota</taxon>
        <taxon>Epsilonproteobacteria</taxon>
        <taxon>Campylobacterales</taxon>
        <taxon>Sulfurimonadaceae</taxon>
        <taxon>Sulfuricurvum</taxon>
    </lineage>
</organism>
<dbReference type="FunFam" id="3.30.300.20:FF:000004">
    <property type="entry name" value="GTPase Der"/>
    <property type="match status" value="1"/>
</dbReference>
<dbReference type="CDD" id="cd01894">
    <property type="entry name" value="EngA1"/>
    <property type="match status" value="1"/>
</dbReference>
<evidence type="ECO:0000256" key="5">
    <source>
        <dbReference type="ARBA" id="ARBA00022741"/>
    </source>
</evidence>
<evidence type="ECO:0000256" key="3">
    <source>
        <dbReference type="ARBA" id="ARBA00022517"/>
    </source>
</evidence>
<dbReference type="CDD" id="cd01895">
    <property type="entry name" value="EngA2"/>
    <property type="match status" value="1"/>
</dbReference>
<dbReference type="InterPro" id="IPR016484">
    <property type="entry name" value="GTPase_Der"/>
</dbReference>
<dbReference type="RefSeq" id="WP_294897280.1">
    <property type="nucleotide sequence ID" value="NZ_DLUI01000165.1"/>
</dbReference>
<evidence type="ECO:0000259" key="11">
    <source>
        <dbReference type="PROSITE" id="PS51712"/>
    </source>
</evidence>
<dbReference type="Gene3D" id="3.40.50.300">
    <property type="entry name" value="P-loop containing nucleotide triphosphate hydrolases"/>
    <property type="match status" value="2"/>
</dbReference>
<dbReference type="GO" id="GO:0043022">
    <property type="term" value="F:ribosome binding"/>
    <property type="evidence" value="ECO:0007669"/>
    <property type="project" value="TreeGrafter"/>
</dbReference>
<accession>A0A2D3WI47</accession>
<dbReference type="Pfam" id="PF01926">
    <property type="entry name" value="MMR_HSR1"/>
    <property type="match status" value="2"/>
</dbReference>
<dbReference type="SUPFAM" id="SSF52540">
    <property type="entry name" value="P-loop containing nucleoside triphosphate hydrolases"/>
    <property type="match status" value="2"/>
</dbReference>
<feature type="binding site" evidence="8">
    <location>
        <begin position="291"/>
        <end position="295"/>
    </location>
    <ligand>
        <name>GTP</name>
        <dbReference type="ChEBI" id="CHEBI:37565"/>
        <label>2</label>
    </ligand>
</feature>
<dbReference type="InterPro" id="IPR005225">
    <property type="entry name" value="Small_GTP-bd"/>
</dbReference>
<dbReference type="FunFam" id="3.40.50.300:FF:000494">
    <property type="entry name" value="tRNA modification GTPase MnmE"/>
    <property type="match status" value="1"/>
</dbReference>
<dbReference type="AlphaFoldDB" id="A0A2D3WI47"/>
<dbReference type="InterPro" id="IPR027417">
    <property type="entry name" value="P-loop_NTPase"/>
</dbReference>
<sequence>MKKLAIIGRPNVGKSSLFNRLLKQRDAITSEQAGTTRDVKKRVAVVVDKEVEILDTGGLDEGCELFDRIKEKSLKAAHEADIILFMVDGKSLPEEDDKKLFYELESMGKAIALVVNKIDNDKMQEKLWEYYEFGTERIFGISVSHNRSVLPLLNWIASELPESAIVKPEAEMAEEDEMDGFDAALKASSDDEEFDEDEDDGFFIPEEDDEEEETSIEALEEAYRGIVKEYEAGDVNQMKVAIIGRVNVGKSSLLNALLGEDRSVVSSVAGTTIDPIDETIEYADKKITFIDTAGIRKRGKILGIEKYALMRTEEMLETADIALLVLDASQPFMDLDEKIAGFVDKNRLACLIVLNKWDMAPREDYDKIIAEVRDRFKFLSYAPIVTISAQSKQRVHKIFDMLLKINENYSQRISTGKLNEVIQTAMRKHILPSINGMNIRLYFATQYDIRPPRIALIMNKPQGLHFSYRRYLTNQLREQFDFEGTPVLFKAKAKNTNRKPKPHKTRSMW</sequence>
<protein>
    <recommendedName>
        <fullName evidence="2 8">GTPase Der</fullName>
    </recommendedName>
    <alternativeName>
        <fullName evidence="7 8">GTP-binding protein EngA</fullName>
    </alternativeName>
</protein>
<comment type="similarity">
    <text evidence="1 8 9 10">Belongs to the TRAFAC class TrmE-Era-EngA-EngB-Septin-like GTPase superfamily. EngA (Der) GTPase family.</text>
</comment>
<feature type="domain" description="EngA-type G" evidence="11">
    <location>
        <begin position="238"/>
        <end position="410"/>
    </location>
</feature>
<dbReference type="GO" id="GO:0042254">
    <property type="term" value="P:ribosome biogenesis"/>
    <property type="evidence" value="ECO:0007669"/>
    <property type="project" value="UniProtKB-KW"/>
</dbReference>
<dbReference type="PIRSF" id="PIRSF006485">
    <property type="entry name" value="GTP-binding_EngA"/>
    <property type="match status" value="1"/>
</dbReference>
<dbReference type="InterPro" id="IPR032859">
    <property type="entry name" value="KH_dom-like"/>
</dbReference>
<evidence type="ECO:0000313" key="12">
    <source>
        <dbReference type="EMBL" id="DAB37394.1"/>
    </source>
</evidence>
<dbReference type="Pfam" id="PF14714">
    <property type="entry name" value="KH_dom-like"/>
    <property type="match status" value="1"/>
</dbReference>
<dbReference type="EMBL" id="DLUI01000165">
    <property type="protein sequence ID" value="DAB37394.1"/>
    <property type="molecule type" value="Genomic_DNA"/>
</dbReference>
<gene>
    <name evidence="8" type="primary">der</name>
    <name evidence="12" type="ORF">CFH83_11500</name>
</gene>
<dbReference type="NCBIfam" id="TIGR03594">
    <property type="entry name" value="GTPase_EngA"/>
    <property type="match status" value="1"/>
</dbReference>
<keyword evidence="4 10" id="KW-0677">Repeat</keyword>
<evidence type="ECO:0000256" key="7">
    <source>
        <dbReference type="ARBA" id="ARBA00032345"/>
    </source>
</evidence>
<dbReference type="PROSITE" id="PS51712">
    <property type="entry name" value="G_ENGA"/>
    <property type="match status" value="1"/>
</dbReference>
<comment type="function">
    <text evidence="8 10">GTPase that plays an essential role in the late steps of ribosome biogenesis.</text>
</comment>
<dbReference type="InterPro" id="IPR031166">
    <property type="entry name" value="G_ENGA"/>
</dbReference>
<reference evidence="12 13" key="1">
    <citation type="journal article" date="2017" name="Front. Microbiol.">
        <title>Comparative Genomic Analysis of the Class Epsilonproteobacteria and Proposed Reclassification to Epsilonbacteraeota (phyl. nov.).</title>
        <authorList>
            <person name="Waite D.W."/>
            <person name="Vanwonterghem I."/>
            <person name="Rinke C."/>
            <person name="Parks D.H."/>
            <person name="Zhang Y."/>
            <person name="Takai K."/>
            <person name="Sievert S.M."/>
            <person name="Simon J."/>
            <person name="Campbell B.J."/>
            <person name="Hanson T.E."/>
            <person name="Woyke T."/>
            <person name="Klotz M.G."/>
            <person name="Hugenholtz P."/>
        </authorList>
    </citation>
    <scope>NUCLEOTIDE SEQUENCE [LARGE SCALE GENOMIC DNA]</scope>
    <source>
        <strain evidence="12">UBA12443</strain>
    </source>
</reference>
<keyword evidence="3 8" id="KW-0690">Ribosome biogenesis</keyword>
<evidence type="ECO:0000256" key="2">
    <source>
        <dbReference type="ARBA" id="ARBA00020953"/>
    </source>
</evidence>
<feature type="binding site" evidence="8">
    <location>
        <begin position="116"/>
        <end position="119"/>
    </location>
    <ligand>
        <name>GTP</name>
        <dbReference type="ChEBI" id="CHEBI:37565"/>
        <label>1</label>
    </ligand>
</feature>
<dbReference type="HAMAP" id="MF_00195">
    <property type="entry name" value="GTPase_Der"/>
    <property type="match status" value="1"/>
</dbReference>
<feature type="binding site" evidence="8">
    <location>
        <begin position="355"/>
        <end position="358"/>
    </location>
    <ligand>
        <name>GTP</name>
        <dbReference type="ChEBI" id="CHEBI:37565"/>
        <label>2</label>
    </ligand>
</feature>
<feature type="binding site" evidence="8">
    <location>
        <begin position="244"/>
        <end position="251"/>
    </location>
    <ligand>
        <name>GTP</name>
        <dbReference type="ChEBI" id="CHEBI:37565"/>
        <label>2</label>
    </ligand>
</feature>
<comment type="caution">
    <text evidence="12">The sequence shown here is derived from an EMBL/GenBank/DDBJ whole genome shotgun (WGS) entry which is preliminary data.</text>
</comment>
<keyword evidence="5 8" id="KW-0547">Nucleotide-binding</keyword>
<dbReference type="PANTHER" id="PTHR43834:SF6">
    <property type="entry name" value="GTPASE DER"/>
    <property type="match status" value="1"/>
</dbReference>
<evidence type="ECO:0000256" key="10">
    <source>
        <dbReference type="RuleBase" id="RU004481"/>
    </source>
</evidence>
<dbReference type="GO" id="GO:0005525">
    <property type="term" value="F:GTP binding"/>
    <property type="evidence" value="ECO:0007669"/>
    <property type="project" value="UniProtKB-UniRule"/>
</dbReference>
<dbReference type="NCBIfam" id="TIGR00231">
    <property type="entry name" value="small_GTP"/>
    <property type="match status" value="2"/>
</dbReference>
<name>A0A2D3WI47_9BACT</name>
<evidence type="ECO:0000256" key="1">
    <source>
        <dbReference type="ARBA" id="ARBA00008279"/>
    </source>
</evidence>
<proteinExistence type="inferred from homology"/>